<sequence>MKYTFFCIITAFILINFQYSWFLDIEGAIDFRKVSLGSKEKEKYYNHLHRYSKKFEPVSQSYIDSIRFIGIDITFLNQTSVPFTSAWEPTPIRKKYGQMAQDFFVQSKGSKSDSCLQSIWELEESDTIETVRKSWIVRMTSVSTMKAMLYHGRDGYYTIGIFQHGQWRHYFTGLAVESFYFLKSRSQLPFIVNDSTFQIEVAQIRMVKQAVLPAISPEYELLKDCGVLTFHLDELRKDSDKDGLEDIWEQRCFTNPLDADTDNDGLSDSMDTNPLNKSKRNKYTVLYQYLLEHIGIDSCFVQFDDTTFACEPEFLRKMKERRPVPRRTICLVTENPALKELVGVENRYLIMTTAQYAQYRKYNVNSIEDYGITPLFRIDKKVNWYTFSIYQMFGGDEYITIRKRNGWLIKKLVMWMI</sequence>
<dbReference type="Proteomes" id="UP001232063">
    <property type="component" value="Unassembled WGS sequence"/>
</dbReference>
<keyword evidence="2" id="KW-1185">Reference proteome</keyword>
<proteinExistence type="predicted"/>
<organism evidence="1 2">
    <name type="scientific">Xanthocytophaga agilis</name>
    <dbReference type="NCBI Taxonomy" id="3048010"/>
    <lineage>
        <taxon>Bacteria</taxon>
        <taxon>Pseudomonadati</taxon>
        <taxon>Bacteroidota</taxon>
        <taxon>Cytophagia</taxon>
        <taxon>Cytophagales</taxon>
        <taxon>Rhodocytophagaceae</taxon>
        <taxon>Xanthocytophaga</taxon>
    </lineage>
</organism>
<name>A0AAE3R517_9BACT</name>
<evidence type="ECO:0000313" key="1">
    <source>
        <dbReference type="EMBL" id="MDJ1503345.1"/>
    </source>
</evidence>
<evidence type="ECO:0000313" key="2">
    <source>
        <dbReference type="Proteomes" id="UP001232063"/>
    </source>
</evidence>
<reference evidence="1" key="1">
    <citation type="submission" date="2023-05" db="EMBL/GenBank/DDBJ databases">
        <authorList>
            <person name="Zhang X."/>
        </authorList>
    </citation>
    <scope>NUCLEOTIDE SEQUENCE</scope>
    <source>
        <strain evidence="1">BD1B2-1</strain>
    </source>
</reference>
<gene>
    <name evidence="1" type="ORF">QNI22_21935</name>
</gene>
<dbReference type="AlphaFoldDB" id="A0AAE3R517"/>
<dbReference type="RefSeq" id="WP_314513971.1">
    <property type="nucleotide sequence ID" value="NZ_JASJOU010000008.1"/>
</dbReference>
<comment type="caution">
    <text evidence="1">The sequence shown here is derived from an EMBL/GenBank/DDBJ whole genome shotgun (WGS) entry which is preliminary data.</text>
</comment>
<protein>
    <submittedName>
        <fullName evidence="1">Uncharacterized protein</fullName>
    </submittedName>
</protein>
<dbReference type="EMBL" id="JASJOU010000008">
    <property type="protein sequence ID" value="MDJ1503345.1"/>
    <property type="molecule type" value="Genomic_DNA"/>
</dbReference>
<accession>A0AAE3R517</accession>